<dbReference type="PANTHER" id="PTHR31901">
    <property type="entry name" value="GH3 DOMAIN-CONTAINING PROTEIN"/>
    <property type="match status" value="1"/>
</dbReference>
<evidence type="ECO:0000313" key="2">
    <source>
        <dbReference type="RefSeq" id="XP_006818601.1"/>
    </source>
</evidence>
<organism evidence="1 2">
    <name type="scientific">Saccoglossus kowalevskii</name>
    <name type="common">Acorn worm</name>
    <dbReference type="NCBI Taxonomy" id="10224"/>
    <lineage>
        <taxon>Eukaryota</taxon>
        <taxon>Metazoa</taxon>
        <taxon>Hemichordata</taxon>
        <taxon>Enteropneusta</taxon>
        <taxon>Harrimaniidae</taxon>
        <taxon>Saccoglossus</taxon>
    </lineage>
</organism>
<name>A0ABM0MF10_SACKO</name>
<dbReference type="PANTHER" id="PTHR31901:SF9">
    <property type="entry name" value="GH3 DOMAIN-CONTAINING PROTEIN"/>
    <property type="match status" value="1"/>
</dbReference>
<keyword evidence="1" id="KW-1185">Reference proteome</keyword>
<sequence length="279" mass="31854">MQRLKYNAETEYGQEFQFSEIKSQEDFRKSHPLTRYGHYKAYINRIEKGEENIITKDRPINLSLTSGTSGNASILPTIKKQYSAFFLQGISICFDSLFKAFPGAKQLQKDLKFFYSPKPRTSESGIPVGPNSSSPASSKALLNLYTTPKAGFNIMTEPEALYIHLLFGLRDRKLGMIEANFSSIIYMGFVAMETQWQQLVEDVRLGRINPDLKIEDSTRKELNALLKPDAMRADELKVEFQKGFDGIVKRVWPLINLILTVDTGSFELYRQVLVSYYAK</sequence>
<dbReference type="RefSeq" id="XP_006818601.1">
    <property type="nucleotide sequence ID" value="XM_006818538.1"/>
</dbReference>
<protein>
    <submittedName>
        <fullName evidence="2">4-substituted benzoates-glutamate ligase GH3.12-like</fullName>
    </submittedName>
</protein>
<proteinExistence type="predicted"/>
<gene>
    <name evidence="2" type="primary">LOC102804889</name>
</gene>
<evidence type="ECO:0000313" key="1">
    <source>
        <dbReference type="Proteomes" id="UP000694865"/>
    </source>
</evidence>
<dbReference type="Pfam" id="PF03321">
    <property type="entry name" value="GH3"/>
    <property type="match status" value="1"/>
</dbReference>
<dbReference type="InterPro" id="IPR004993">
    <property type="entry name" value="GH3"/>
</dbReference>
<reference evidence="2" key="1">
    <citation type="submission" date="2025-08" db="UniProtKB">
        <authorList>
            <consortium name="RefSeq"/>
        </authorList>
    </citation>
    <scope>IDENTIFICATION</scope>
    <source>
        <tissue evidence="2">Testes</tissue>
    </source>
</reference>
<accession>A0ABM0MF10</accession>
<dbReference type="GeneID" id="102804889"/>
<dbReference type="Proteomes" id="UP000694865">
    <property type="component" value="Unplaced"/>
</dbReference>
<feature type="non-terminal residue" evidence="2">
    <location>
        <position position="279"/>
    </location>
</feature>